<accession>A0A923RRE9</accession>
<keyword evidence="3" id="KW-0472">Membrane</keyword>
<protein>
    <submittedName>
        <fullName evidence="4">Tetratricopeptide repeat protein</fullName>
    </submittedName>
</protein>
<dbReference type="Pfam" id="PF13432">
    <property type="entry name" value="TPR_16"/>
    <property type="match status" value="1"/>
</dbReference>
<dbReference type="Pfam" id="PF13181">
    <property type="entry name" value="TPR_8"/>
    <property type="match status" value="1"/>
</dbReference>
<feature type="transmembrane region" description="Helical" evidence="3">
    <location>
        <begin position="218"/>
        <end position="242"/>
    </location>
</feature>
<keyword evidence="3" id="KW-0812">Transmembrane</keyword>
<keyword evidence="2" id="KW-0175">Coiled coil</keyword>
<comment type="caution">
    <text evidence="4">The sequence shown here is derived from an EMBL/GenBank/DDBJ whole genome shotgun (WGS) entry which is preliminary data.</text>
</comment>
<dbReference type="Gene3D" id="1.25.40.10">
    <property type="entry name" value="Tetratricopeptide repeat domain"/>
    <property type="match status" value="3"/>
</dbReference>
<evidence type="ECO:0000313" key="4">
    <source>
        <dbReference type="EMBL" id="MBC5690525.1"/>
    </source>
</evidence>
<dbReference type="SMART" id="SM00028">
    <property type="entry name" value="TPR"/>
    <property type="match status" value="5"/>
</dbReference>
<evidence type="ECO:0000256" key="2">
    <source>
        <dbReference type="SAM" id="Coils"/>
    </source>
</evidence>
<keyword evidence="3" id="KW-1133">Transmembrane helix</keyword>
<feature type="repeat" description="TPR" evidence="1">
    <location>
        <begin position="391"/>
        <end position="424"/>
    </location>
</feature>
<name>A0A923RRE9_9FIRM</name>
<dbReference type="AlphaFoldDB" id="A0A923RRE9"/>
<keyword evidence="1" id="KW-0802">TPR repeat</keyword>
<evidence type="ECO:0000256" key="1">
    <source>
        <dbReference type="PROSITE-ProRule" id="PRU00339"/>
    </source>
</evidence>
<reference evidence="4" key="1">
    <citation type="submission" date="2020-08" db="EMBL/GenBank/DDBJ databases">
        <title>Genome public.</title>
        <authorList>
            <person name="Liu C."/>
            <person name="Sun Q."/>
        </authorList>
    </citation>
    <scope>NUCLEOTIDE SEQUENCE</scope>
    <source>
        <strain evidence="4">NSJ-55</strain>
    </source>
</reference>
<feature type="coiled-coil region" evidence="2">
    <location>
        <begin position="251"/>
        <end position="292"/>
    </location>
</feature>
<dbReference type="PROSITE" id="PS50005">
    <property type="entry name" value="TPR"/>
    <property type="match status" value="2"/>
</dbReference>
<dbReference type="SUPFAM" id="SSF48452">
    <property type="entry name" value="TPR-like"/>
    <property type="match status" value="2"/>
</dbReference>
<evidence type="ECO:0000256" key="3">
    <source>
        <dbReference type="SAM" id="Phobius"/>
    </source>
</evidence>
<evidence type="ECO:0000313" key="5">
    <source>
        <dbReference type="Proteomes" id="UP000652477"/>
    </source>
</evidence>
<feature type="repeat" description="TPR" evidence="1">
    <location>
        <begin position="135"/>
        <end position="168"/>
    </location>
</feature>
<gene>
    <name evidence="4" type="ORF">H8S37_16555</name>
</gene>
<dbReference type="RefSeq" id="WP_186877173.1">
    <property type="nucleotide sequence ID" value="NZ_JACOPF010000005.1"/>
</dbReference>
<proteinExistence type="predicted"/>
<dbReference type="InterPro" id="IPR019734">
    <property type="entry name" value="TPR_rpt"/>
</dbReference>
<sequence>MDYTKKIIYQSNYWYNDGLKKAQIRDMSGAVLSLRRSLQYNRGNIAARNLLGLVYYGRGEVSEGLVEWIISKNLKPRDNIANYFINKVQNSASKLETINQAIKKYNQCLSYCAQNGEDLAVIQLKKVVTDHPSFLKAYQLLALLYLHTEQYAKARQVLKTARKLDTTNEMTLRYMHELMNVRGKRNRKAEKNKKGETVEYHLGNETIIQPKNSAIKELAGHFTVMNILVGAAIGAAIVWFLIAPAVNQSKTESHNKEILEYSEQINSLESQASALQKTLDNYRASGEDAEADAQTAAQTVESYENLMAASSQYDSGSYSEDVIADTLINVNREVLGESGQARYDELTGNIYPRACDIKYNAGNESLEVANYDNAITQLSAVVRMDESYDNGGALLNLGLAYMGNGDNDNAITYLKRLTELFPDTDKAAEAQANLDTISQQQAAEDGNTEE</sequence>
<dbReference type="EMBL" id="JACOPF010000005">
    <property type="protein sequence ID" value="MBC5690525.1"/>
    <property type="molecule type" value="Genomic_DNA"/>
</dbReference>
<dbReference type="InterPro" id="IPR011990">
    <property type="entry name" value="TPR-like_helical_dom_sf"/>
</dbReference>
<keyword evidence="5" id="KW-1185">Reference proteome</keyword>
<organism evidence="4 5">
    <name type="scientific">Mediterraneibacter hominis</name>
    <dbReference type="NCBI Taxonomy" id="2763054"/>
    <lineage>
        <taxon>Bacteria</taxon>
        <taxon>Bacillati</taxon>
        <taxon>Bacillota</taxon>
        <taxon>Clostridia</taxon>
        <taxon>Lachnospirales</taxon>
        <taxon>Lachnospiraceae</taxon>
        <taxon>Mediterraneibacter</taxon>
    </lineage>
</organism>
<dbReference type="Proteomes" id="UP000652477">
    <property type="component" value="Unassembled WGS sequence"/>
</dbReference>